<gene>
    <name evidence="3" type="ORF">PZE19_12440</name>
</gene>
<comment type="caution">
    <text evidence="3">The sequence shown here is derived from an EMBL/GenBank/DDBJ whole genome shotgun (WGS) entry which is preliminary data.</text>
</comment>
<evidence type="ECO:0000313" key="4">
    <source>
        <dbReference type="Proteomes" id="UP001216907"/>
    </source>
</evidence>
<feature type="region of interest" description="Disordered" evidence="1">
    <location>
        <begin position="29"/>
        <end position="60"/>
    </location>
</feature>
<protein>
    <recommendedName>
        <fullName evidence="5">Right handed beta helix domain-containing protein</fullName>
    </recommendedName>
</protein>
<dbReference type="Proteomes" id="UP001216907">
    <property type="component" value="Unassembled WGS sequence"/>
</dbReference>
<dbReference type="RefSeq" id="WP_277860942.1">
    <property type="nucleotide sequence ID" value="NZ_JARRAG010000002.1"/>
</dbReference>
<dbReference type="EMBL" id="JARRAG010000002">
    <property type="protein sequence ID" value="MDG3004587.1"/>
    <property type="molecule type" value="Genomic_DNA"/>
</dbReference>
<evidence type="ECO:0000313" key="3">
    <source>
        <dbReference type="EMBL" id="MDG3004587.1"/>
    </source>
</evidence>
<keyword evidence="4" id="KW-1185">Reference proteome</keyword>
<evidence type="ECO:0008006" key="5">
    <source>
        <dbReference type="Google" id="ProtNLM"/>
    </source>
</evidence>
<feature type="chain" id="PRO_5046155120" description="Right handed beta helix domain-containing protein" evidence="2">
    <location>
        <begin position="26"/>
        <end position="342"/>
    </location>
</feature>
<sequence length="342" mass="35642">MRARPFDRTAAACLAFACLAASTSAQESPAGRATNRLVVSPQGPRDGGDFGPHTPGTKTSGLQEAFDAAKARGMDLYVAGGNWTEGGAGAVVYNLHEPLRIPWMQNARVDGGHAVLNYTRKEGDAVVFDSQMSGAFRFGLIVSAADGAVVRIKPTTAGPDRFRVVTSTEFVFNALVGGGGAWPGGEPHKSDLDEARRWVGTGLWLDGSEGSIDANKITVLETVGCGVGLQLSGAVSRNTIEEVNIHLGEAHVRVGGPDDPKPADNRIEAFMDCQGVKTASGAAVFGSRNMLTLSARPFPVGPDLTFGEKAAGNLAIFHSPYRLVDRAPPGANHVLGVPAAGK</sequence>
<accession>A0ABT6FAH9</accession>
<name>A0ABT6FAH9_9BACT</name>
<evidence type="ECO:0000256" key="2">
    <source>
        <dbReference type="SAM" id="SignalP"/>
    </source>
</evidence>
<reference evidence="3 4" key="1">
    <citation type="submission" date="2023-03" db="EMBL/GenBank/DDBJ databases">
        <title>Paludisphaera mucosa sp. nov. a novel planctomycete from northern fen.</title>
        <authorList>
            <person name="Ivanova A."/>
        </authorList>
    </citation>
    <scope>NUCLEOTIDE SEQUENCE [LARGE SCALE GENOMIC DNA]</scope>
    <source>
        <strain evidence="3 4">Pla2</strain>
    </source>
</reference>
<feature type="signal peptide" evidence="2">
    <location>
        <begin position="1"/>
        <end position="25"/>
    </location>
</feature>
<proteinExistence type="predicted"/>
<evidence type="ECO:0000256" key="1">
    <source>
        <dbReference type="SAM" id="MobiDB-lite"/>
    </source>
</evidence>
<keyword evidence="2" id="KW-0732">Signal</keyword>
<organism evidence="3 4">
    <name type="scientific">Paludisphaera mucosa</name>
    <dbReference type="NCBI Taxonomy" id="3030827"/>
    <lineage>
        <taxon>Bacteria</taxon>
        <taxon>Pseudomonadati</taxon>
        <taxon>Planctomycetota</taxon>
        <taxon>Planctomycetia</taxon>
        <taxon>Isosphaerales</taxon>
        <taxon>Isosphaeraceae</taxon>
        <taxon>Paludisphaera</taxon>
    </lineage>
</organism>